<name>W5YVT8_9GAMM</name>
<dbReference type="HOGENOM" id="CLU_2717648_0_0_6"/>
<evidence type="ECO:0000313" key="2">
    <source>
        <dbReference type="Proteomes" id="UP000035081"/>
    </source>
</evidence>
<dbReference type="KEGG" id="msr:AU15_11215"/>
<organism evidence="1 2">
    <name type="scientific">Marinobacter salarius</name>
    <dbReference type="NCBI Taxonomy" id="1420917"/>
    <lineage>
        <taxon>Bacteria</taxon>
        <taxon>Pseudomonadati</taxon>
        <taxon>Pseudomonadota</taxon>
        <taxon>Gammaproteobacteria</taxon>
        <taxon>Pseudomonadales</taxon>
        <taxon>Marinobacteraceae</taxon>
        <taxon>Marinobacter</taxon>
    </lineage>
</organism>
<dbReference type="Proteomes" id="UP000035081">
    <property type="component" value="Chromosome"/>
</dbReference>
<protein>
    <submittedName>
        <fullName evidence="1">Uncharacterized protein</fullName>
    </submittedName>
</protein>
<dbReference type="EMBL" id="CP007152">
    <property type="protein sequence ID" value="AHI33180.1"/>
    <property type="molecule type" value="Genomic_DNA"/>
</dbReference>
<accession>W5YVT8</accession>
<dbReference type="AlphaFoldDB" id="W5YVT8"/>
<gene>
    <name evidence="1" type="ORF">AU15_11215</name>
</gene>
<sequence>MAELSGFDPDDEDLSGLNEFSVGKKIKISLADMDLPSWRHELLGDLELITALLDSINRVQPEDDAKLQHLLR</sequence>
<evidence type="ECO:0000313" key="1">
    <source>
        <dbReference type="EMBL" id="AHI33180.1"/>
    </source>
</evidence>
<proteinExistence type="predicted"/>
<reference evidence="1 2" key="1">
    <citation type="journal article" date="2014" name="Genome Announc.">
        <title>Draft Genome Sequences of Marinobacter similis A3d10T and Marinobacter salarius R9SW1T.</title>
        <authorList>
            <person name="Ivanova E.P."/>
            <person name="Ng H.J."/>
            <person name="Webb H.K."/>
            <person name="Feng G."/>
            <person name="Oshima K."/>
            <person name="Hattori M."/>
            <person name="Ohkuma M."/>
            <person name="Sergeev A.F."/>
            <person name="Mikhailov V.V."/>
            <person name="Crawford R.J."/>
            <person name="Sawabe T."/>
        </authorList>
    </citation>
    <scope>NUCLEOTIDE SEQUENCE [LARGE SCALE GENOMIC DNA]</scope>
    <source>
        <strain evidence="2">A3d10 and R9SW1</strain>
    </source>
</reference>